<dbReference type="GO" id="GO:0005886">
    <property type="term" value="C:plasma membrane"/>
    <property type="evidence" value="ECO:0007669"/>
    <property type="project" value="TreeGrafter"/>
</dbReference>
<keyword evidence="3 6" id="KW-1133">Transmembrane helix</keyword>
<evidence type="ECO:0000259" key="7">
    <source>
        <dbReference type="Pfam" id="PF02096"/>
    </source>
</evidence>
<evidence type="ECO:0000256" key="1">
    <source>
        <dbReference type="ARBA" id="ARBA00004141"/>
    </source>
</evidence>
<evidence type="ECO:0000256" key="6">
    <source>
        <dbReference type="SAM" id="Phobius"/>
    </source>
</evidence>
<evidence type="ECO:0000256" key="4">
    <source>
        <dbReference type="ARBA" id="ARBA00023136"/>
    </source>
</evidence>
<reference evidence="8" key="1">
    <citation type="submission" date="2020-10" db="EMBL/GenBank/DDBJ databases">
        <authorList>
            <person name="Gilroy R."/>
        </authorList>
    </citation>
    <scope>NUCLEOTIDE SEQUENCE</scope>
    <source>
        <strain evidence="8">18911</strain>
    </source>
</reference>
<proteinExistence type="inferred from homology"/>
<name>A0A9D1SGV3_9FIRM</name>
<comment type="subcellular location">
    <subcellularLocation>
        <location evidence="1 5">Membrane</location>
        <topology evidence="1 5">Multi-pass membrane protein</topology>
    </subcellularLocation>
</comment>
<sequence length="356" mass="40144">MDVMSLATELNLVGKLVYNVLYKWVEGWGIDSDLIGAFGVTVILFTVFLTILTLPLDIWQKMIGRSNSRKMRVMKPELDKINKLYAADKNTLMMKQRELYKKYKYSTFKTCLPMLATLIIFFVIFSGFNSSVRYHNSVVYEELRGVYNAAFEEAYVAADAAGADAATANAQATAAAEQAVLDTYKPESFLLTTSIFMPDTWKDPIPDVSTFTGTGLGSIGVPGIDAREYNDVMKPLIEKYNYTESGKSAWNGYLILPVLVTALSIISSKLIKPPEQPQIAGQTDEQVKAQQSQMKMMQYIMPIMMGVFSLFYSAAFSLYMFLRSFLSFAFNLIWNIVLKKRDAKQLDYEMSVTVKK</sequence>
<evidence type="ECO:0000313" key="8">
    <source>
        <dbReference type="EMBL" id="HIU59974.1"/>
    </source>
</evidence>
<dbReference type="NCBIfam" id="TIGR03592">
    <property type="entry name" value="yidC_oxa1_cterm"/>
    <property type="match status" value="1"/>
</dbReference>
<evidence type="ECO:0000256" key="5">
    <source>
        <dbReference type="RuleBase" id="RU003945"/>
    </source>
</evidence>
<comment type="caution">
    <text evidence="8">The sequence shown here is derived from an EMBL/GenBank/DDBJ whole genome shotgun (WGS) entry which is preliminary data.</text>
</comment>
<organism evidence="8 9">
    <name type="scientific">Candidatus Stercoripulliclostridium merdigallinarum</name>
    <dbReference type="NCBI Taxonomy" id="2840951"/>
    <lineage>
        <taxon>Bacteria</taxon>
        <taxon>Bacillati</taxon>
        <taxon>Bacillota</taxon>
        <taxon>Clostridia</taxon>
        <taxon>Eubacteriales</taxon>
        <taxon>Candidatus Stercoripulliclostridium</taxon>
    </lineage>
</organism>
<keyword evidence="2 5" id="KW-0812">Transmembrane</keyword>
<comment type="similarity">
    <text evidence="5">Belongs to the OXA1/ALB3/YidC family.</text>
</comment>
<dbReference type="Pfam" id="PF02096">
    <property type="entry name" value="60KD_IMP"/>
    <property type="match status" value="1"/>
</dbReference>
<evidence type="ECO:0000256" key="3">
    <source>
        <dbReference type="ARBA" id="ARBA00022989"/>
    </source>
</evidence>
<evidence type="ECO:0000256" key="2">
    <source>
        <dbReference type="ARBA" id="ARBA00022692"/>
    </source>
</evidence>
<keyword evidence="4 6" id="KW-0472">Membrane</keyword>
<feature type="transmembrane region" description="Helical" evidence="6">
    <location>
        <begin position="110"/>
        <end position="128"/>
    </location>
</feature>
<accession>A0A9D1SGV3</accession>
<dbReference type="PANTHER" id="PTHR12428">
    <property type="entry name" value="OXA1"/>
    <property type="match status" value="1"/>
</dbReference>
<protein>
    <submittedName>
        <fullName evidence="8">Membrane protein insertase YidC</fullName>
    </submittedName>
</protein>
<feature type="transmembrane region" description="Helical" evidence="6">
    <location>
        <begin position="250"/>
        <end position="271"/>
    </location>
</feature>
<dbReference type="PANTHER" id="PTHR12428:SF65">
    <property type="entry name" value="CYTOCHROME C OXIDASE ASSEMBLY PROTEIN COX18, MITOCHONDRIAL"/>
    <property type="match status" value="1"/>
</dbReference>
<reference evidence="8" key="2">
    <citation type="journal article" date="2021" name="PeerJ">
        <title>Extensive microbial diversity within the chicken gut microbiome revealed by metagenomics and culture.</title>
        <authorList>
            <person name="Gilroy R."/>
            <person name="Ravi A."/>
            <person name="Getino M."/>
            <person name="Pursley I."/>
            <person name="Horton D.L."/>
            <person name="Alikhan N.F."/>
            <person name="Baker D."/>
            <person name="Gharbi K."/>
            <person name="Hall N."/>
            <person name="Watson M."/>
            <person name="Adriaenssens E.M."/>
            <person name="Foster-Nyarko E."/>
            <person name="Jarju S."/>
            <person name="Secka A."/>
            <person name="Antonio M."/>
            <person name="Oren A."/>
            <person name="Chaudhuri R.R."/>
            <person name="La Ragione R."/>
            <person name="Hildebrand F."/>
            <person name="Pallen M.J."/>
        </authorList>
    </citation>
    <scope>NUCLEOTIDE SEQUENCE</scope>
    <source>
        <strain evidence="8">18911</strain>
    </source>
</reference>
<dbReference type="GO" id="GO:0032977">
    <property type="term" value="F:membrane insertase activity"/>
    <property type="evidence" value="ECO:0007669"/>
    <property type="project" value="InterPro"/>
</dbReference>
<dbReference type="InterPro" id="IPR028055">
    <property type="entry name" value="YidC/Oxa/ALB_C"/>
</dbReference>
<dbReference type="InterPro" id="IPR001708">
    <property type="entry name" value="YidC/ALB3/OXA1/COX18"/>
</dbReference>
<evidence type="ECO:0000313" key="9">
    <source>
        <dbReference type="Proteomes" id="UP000824094"/>
    </source>
</evidence>
<feature type="domain" description="Membrane insertase YidC/Oxa/ALB C-terminal" evidence="7">
    <location>
        <begin position="38"/>
        <end position="333"/>
    </location>
</feature>
<feature type="transmembrane region" description="Helical" evidence="6">
    <location>
        <begin position="34"/>
        <end position="59"/>
    </location>
</feature>
<dbReference type="AlphaFoldDB" id="A0A9D1SGV3"/>
<feature type="transmembrane region" description="Helical" evidence="6">
    <location>
        <begin position="296"/>
        <end position="314"/>
    </location>
</feature>
<dbReference type="GO" id="GO:0051205">
    <property type="term" value="P:protein insertion into membrane"/>
    <property type="evidence" value="ECO:0007669"/>
    <property type="project" value="TreeGrafter"/>
</dbReference>
<gene>
    <name evidence="8" type="primary">yidC</name>
    <name evidence="8" type="ORF">IAB05_01130</name>
</gene>
<dbReference type="Proteomes" id="UP000824094">
    <property type="component" value="Unassembled WGS sequence"/>
</dbReference>
<dbReference type="EMBL" id="DVNF01000038">
    <property type="protein sequence ID" value="HIU59974.1"/>
    <property type="molecule type" value="Genomic_DNA"/>
</dbReference>